<keyword evidence="1" id="KW-0812">Transmembrane</keyword>
<dbReference type="EMBL" id="JAYMYS010000005">
    <property type="protein sequence ID" value="KAK7390690.1"/>
    <property type="molecule type" value="Genomic_DNA"/>
</dbReference>
<dbReference type="Proteomes" id="UP001386955">
    <property type="component" value="Unassembled WGS sequence"/>
</dbReference>
<comment type="caution">
    <text evidence="2">The sequence shown here is derived from an EMBL/GenBank/DDBJ whole genome shotgun (WGS) entry which is preliminary data.</text>
</comment>
<gene>
    <name evidence="2" type="ORF">VNO78_18697</name>
</gene>
<accession>A0AAN9S7X1</accession>
<keyword evidence="1" id="KW-0472">Membrane</keyword>
<keyword evidence="3" id="KW-1185">Reference proteome</keyword>
<name>A0AAN9S7X1_PSOTE</name>
<evidence type="ECO:0000313" key="3">
    <source>
        <dbReference type="Proteomes" id="UP001386955"/>
    </source>
</evidence>
<dbReference type="AlphaFoldDB" id="A0AAN9S7X1"/>
<evidence type="ECO:0000256" key="1">
    <source>
        <dbReference type="SAM" id="Phobius"/>
    </source>
</evidence>
<keyword evidence="1" id="KW-1133">Transmembrane helix</keyword>
<proteinExistence type="predicted"/>
<evidence type="ECO:0000313" key="2">
    <source>
        <dbReference type="EMBL" id="KAK7390690.1"/>
    </source>
</evidence>
<sequence length="68" mass="7981">MTVTFVPRLFSFLNMPYFCGLLLSFRILYTHWITSLSLTVILIIYMKSLYESSLGVKLLLTVWTTFHV</sequence>
<organism evidence="2 3">
    <name type="scientific">Psophocarpus tetragonolobus</name>
    <name type="common">Winged bean</name>
    <name type="synonym">Dolichos tetragonolobus</name>
    <dbReference type="NCBI Taxonomy" id="3891"/>
    <lineage>
        <taxon>Eukaryota</taxon>
        <taxon>Viridiplantae</taxon>
        <taxon>Streptophyta</taxon>
        <taxon>Embryophyta</taxon>
        <taxon>Tracheophyta</taxon>
        <taxon>Spermatophyta</taxon>
        <taxon>Magnoliopsida</taxon>
        <taxon>eudicotyledons</taxon>
        <taxon>Gunneridae</taxon>
        <taxon>Pentapetalae</taxon>
        <taxon>rosids</taxon>
        <taxon>fabids</taxon>
        <taxon>Fabales</taxon>
        <taxon>Fabaceae</taxon>
        <taxon>Papilionoideae</taxon>
        <taxon>50 kb inversion clade</taxon>
        <taxon>NPAAA clade</taxon>
        <taxon>indigoferoid/millettioid clade</taxon>
        <taxon>Phaseoleae</taxon>
        <taxon>Psophocarpus</taxon>
    </lineage>
</organism>
<feature type="transmembrane region" description="Helical" evidence="1">
    <location>
        <begin position="20"/>
        <end position="45"/>
    </location>
</feature>
<reference evidence="2 3" key="1">
    <citation type="submission" date="2024-01" db="EMBL/GenBank/DDBJ databases">
        <title>The genomes of 5 underutilized Papilionoideae crops provide insights into root nodulation and disease resistanc.</title>
        <authorList>
            <person name="Jiang F."/>
        </authorList>
    </citation>
    <scope>NUCLEOTIDE SEQUENCE [LARGE SCALE GENOMIC DNA]</scope>
    <source>
        <strain evidence="2">DUOXIRENSHENG_FW03</strain>
        <tissue evidence="2">Leaves</tissue>
    </source>
</reference>
<protein>
    <submittedName>
        <fullName evidence="2">Uncharacterized protein</fullName>
    </submittedName>
</protein>